<feature type="non-terminal residue" evidence="1">
    <location>
        <position position="1"/>
    </location>
</feature>
<reference evidence="1" key="1">
    <citation type="submission" date="2022-01" db="EMBL/GenBank/DDBJ databases">
        <title>Comparative genomics reveals a dynamic genome evolution in the ectomycorrhizal milk-cap (Lactarius) mushrooms.</title>
        <authorList>
            <consortium name="DOE Joint Genome Institute"/>
            <person name="Lebreton A."/>
            <person name="Tang N."/>
            <person name="Kuo A."/>
            <person name="LaButti K."/>
            <person name="Drula E."/>
            <person name="Barry K."/>
            <person name="Clum A."/>
            <person name="Lipzen A."/>
            <person name="Mousain D."/>
            <person name="Ng V."/>
            <person name="Wang R."/>
            <person name="Wang X."/>
            <person name="Dai Y."/>
            <person name="Henrissat B."/>
            <person name="Grigoriev I.V."/>
            <person name="Guerin-Laguette A."/>
            <person name="Yu F."/>
            <person name="Martin F.M."/>
        </authorList>
    </citation>
    <scope>NUCLEOTIDE SEQUENCE</scope>
    <source>
        <strain evidence="1">QP</strain>
    </source>
</reference>
<feature type="non-terminal residue" evidence="1">
    <location>
        <position position="102"/>
    </location>
</feature>
<organism evidence="1 2">
    <name type="scientific">Lactarius akahatsu</name>
    <dbReference type="NCBI Taxonomy" id="416441"/>
    <lineage>
        <taxon>Eukaryota</taxon>
        <taxon>Fungi</taxon>
        <taxon>Dikarya</taxon>
        <taxon>Basidiomycota</taxon>
        <taxon>Agaricomycotina</taxon>
        <taxon>Agaricomycetes</taxon>
        <taxon>Russulales</taxon>
        <taxon>Russulaceae</taxon>
        <taxon>Lactarius</taxon>
    </lineage>
</organism>
<dbReference type="AlphaFoldDB" id="A0AAD4L3X0"/>
<gene>
    <name evidence="1" type="ORF">EDB92DRAFT_1778324</name>
</gene>
<dbReference type="EMBL" id="JAKELL010000206">
    <property type="protein sequence ID" value="KAH8978763.1"/>
    <property type="molecule type" value="Genomic_DNA"/>
</dbReference>
<evidence type="ECO:0000313" key="1">
    <source>
        <dbReference type="EMBL" id="KAH8978763.1"/>
    </source>
</evidence>
<comment type="caution">
    <text evidence="1">The sequence shown here is derived from an EMBL/GenBank/DDBJ whole genome shotgun (WGS) entry which is preliminary data.</text>
</comment>
<evidence type="ECO:0000313" key="2">
    <source>
        <dbReference type="Proteomes" id="UP001201163"/>
    </source>
</evidence>
<sequence>LMQVATDHAFTGTYVQHFRTNDPPENISCPCGQAVRDAKHIIRECPRYNRARVDTGIYLARPGHPVPLPSLQSLLGTHKGIRMLLAFFDSTRALSAPEQGPP</sequence>
<protein>
    <recommendedName>
        <fullName evidence="3">Reverse transcriptase</fullName>
    </recommendedName>
</protein>
<keyword evidence="2" id="KW-1185">Reference proteome</keyword>
<name>A0AAD4L3X0_9AGAM</name>
<evidence type="ECO:0008006" key="3">
    <source>
        <dbReference type="Google" id="ProtNLM"/>
    </source>
</evidence>
<accession>A0AAD4L3X0</accession>
<dbReference type="Proteomes" id="UP001201163">
    <property type="component" value="Unassembled WGS sequence"/>
</dbReference>
<proteinExistence type="predicted"/>